<evidence type="ECO:0000313" key="2">
    <source>
        <dbReference type="EMBL" id="MFK4272584.1"/>
    </source>
</evidence>
<evidence type="ECO:0008006" key="4">
    <source>
        <dbReference type="Google" id="ProtNLM"/>
    </source>
</evidence>
<accession>A0ABW8M329</accession>
<comment type="caution">
    <text evidence="2">The sequence shown here is derived from an EMBL/GenBank/DDBJ whole genome shotgun (WGS) entry which is preliminary data.</text>
</comment>
<dbReference type="Proteomes" id="UP001620295">
    <property type="component" value="Unassembled WGS sequence"/>
</dbReference>
<feature type="compositionally biased region" description="Basic and acidic residues" evidence="1">
    <location>
        <begin position="11"/>
        <end position="20"/>
    </location>
</feature>
<keyword evidence="3" id="KW-1185">Reference proteome</keyword>
<proteinExistence type="predicted"/>
<dbReference type="RefSeq" id="WP_404748879.1">
    <property type="nucleotide sequence ID" value="NZ_JBJDQH010000028.1"/>
</dbReference>
<evidence type="ECO:0000313" key="3">
    <source>
        <dbReference type="Proteomes" id="UP001620295"/>
    </source>
</evidence>
<protein>
    <recommendedName>
        <fullName evidence="4">Transposase</fullName>
    </recommendedName>
</protein>
<name>A0ABW8M329_9ACTN</name>
<sequence length="57" mass="6351">MAGARAGEVQPGRRVDGEIRHPLAYARNERGWLQEELARRMPNPQDAPLVAFAAAWP</sequence>
<feature type="region of interest" description="Disordered" evidence="1">
    <location>
        <begin position="1"/>
        <end position="20"/>
    </location>
</feature>
<gene>
    <name evidence="2" type="ORF">ACI2L5_48055</name>
</gene>
<organism evidence="2 3">
    <name type="scientific">Streptomyces milbemycinicus</name>
    <dbReference type="NCBI Taxonomy" id="476552"/>
    <lineage>
        <taxon>Bacteria</taxon>
        <taxon>Bacillati</taxon>
        <taxon>Actinomycetota</taxon>
        <taxon>Actinomycetes</taxon>
        <taxon>Kitasatosporales</taxon>
        <taxon>Streptomycetaceae</taxon>
        <taxon>Streptomyces</taxon>
    </lineage>
</organism>
<reference evidence="2 3" key="1">
    <citation type="submission" date="2024-11" db="EMBL/GenBank/DDBJ databases">
        <title>The Natural Products Discovery Center: Release of the First 8490 Sequenced Strains for Exploring Actinobacteria Biosynthetic Diversity.</title>
        <authorList>
            <person name="Kalkreuter E."/>
            <person name="Kautsar S.A."/>
            <person name="Yang D."/>
            <person name="Bader C.D."/>
            <person name="Teijaro C.N."/>
            <person name="Fluegel L."/>
            <person name="Davis C.M."/>
            <person name="Simpson J.R."/>
            <person name="Lauterbach L."/>
            <person name="Steele A.D."/>
            <person name="Gui C."/>
            <person name="Meng S."/>
            <person name="Li G."/>
            <person name="Viehrig K."/>
            <person name="Ye F."/>
            <person name="Su P."/>
            <person name="Kiefer A.F."/>
            <person name="Nichols A."/>
            <person name="Cepeda A.J."/>
            <person name="Yan W."/>
            <person name="Fan B."/>
            <person name="Jiang Y."/>
            <person name="Adhikari A."/>
            <person name="Zheng C.-J."/>
            <person name="Schuster L."/>
            <person name="Cowan T.M."/>
            <person name="Smanski M.J."/>
            <person name="Chevrette M.G."/>
            <person name="De Carvalho L.P.S."/>
            <person name="Shen B."/>
        </authorList>
    </citation>
    <scope>NUCLEOTIDE SEQUENCE [LARGE SCALE GENOMIC DNA]</scope>
    <source>
        <strain evidence="2 3">NPDC020863</strain>
    </source>
</reference>
<dbReference type="EMBL" id="JBJDQH010000028">
    <property type="protein sequence ID" value="MFK4272584.1"/>
    <property type="molecule type" value="Genomic_DNA"/>
</dbReference>
<evidence type="ECO:0000256" key="1">
    <source>
        <dbReference type="SAM" id="MobiDB-lite"/>
    </source>
</evidence>